<dbReference type="GO" id="GO:0003676">
    <property type="term" value="F:nucleic acid binding"/>
    <property type="evidence" value="ECO:0007669"/>
    <property type="project" value="InterPro"/>
</dbReference>
<dbReference type="Proteomes" id="UP000650833">
    <property type="component" value="Unassembled WGS sequence"/>
</dbReference>
<protein>
    <recommendedName>
        <fullName evidence="3">Transposase Tc1-like domain-containing protein</fullName>
    </recommendedName>
</protein>
<accession>A0A8H7VCG0</accession>
<comment type="caution">
    <text evidence="1">The sequence shown here is derived from an EMBL/GenBank/DDBJ whole genome shotgun (WGS) entry which is preliminary data.</text>
</comment>
<gene>
    <name evidence="1" type="ORF">INT46_000547</name>
</gene>
<reference evidence="1" key="1">
    <citation type="submission" date="2020-12" db="EMBL/GenBank/DDBJ databases">
        <title>Metabolic potential, ecology and presence of endohyphal bacteria is reflected in genomic diversity of Mucoromycotina.</title>
        <authorList>
            <person name="Muszewska A."/>
            <person name="Okrasinska A."/>
            <person name="Steczkiewicz K."/>
            <person name="Drgas O."/>
            <person name="Orlowska M."/>
            <person name="Perlinska-Lenart U."/>
            <person name="Aleksandrzak-Piekarczyk T."/>
            <person name="Szatraj K."/>
            <person name="Zielenkiewicz U."/>
            <person name="Pilsyk S."/>
            <person name="Malc E."/>
            <person name="Mieczkowski P."/>
            <person name="Kruszewska J.S."/>
            <person name="Biernat P."/>
            <person name="Pawlowska J."/>
        </authorList>
    </citation>
    <scope>NUCLEOTIDE SEQUENCE</scope>
    <source>
        <strain evidence="1">CBS 226.32</strain>
    </source>
</reference>
<dbReference type="EMBL" id="JAEPRC010000097">
    <property type="protein sequence ID" value="KAG2209334.1"/>
    <property type="molecule type" value="Genomic_DNA"/>
</dbReference>
<evidence type="ECO:0008006" key="3">
    <source>
        <dbReference type="Google" id="ProtNLM"/>
    </source>
</evidence>
<evidence type="ECO:0000313" key="2">
    <source>
        <dbReference type="Proteomes" id="UP000650833"/>
    </source>
</evidence>
<organism evidence="1 2">
    <name type="scientific">Mucor plumbeus</name>
    <dbReference type="NCBI Taxonomy" id="97098"/>
    <lineage>
        <taxon>Eukaryota</taxon>
        <taxon>Fungi</taxon>
        <taxon>Fungi incertae sedis</taxon>
        <taxon>Mucoromycota</taxon>
        <taxon>Mucoromycotina</taxon>
        <taxon>Mucoromycetes</taxon>
        <taxon>Mucorales</taxon>
        <taxon>Mucorineae</taxon>
        <taxon>Mucoraceae</taxon>
        <taxon>Mucor</taxon>
    </lineage>
</organism>
<dbReference type="AlphaFoldDB" id="A0A8H7VCG0"/>
<evidence type="ECO:0000313" key="1">
    <source>
        <dbReference type="EMBL" id="KAG2209334.1"/>
    </source>
</evidence>
<dbReference type="Gene3D" id="3.30.420.10">
    <property type="entry name" value="Ribonuclease H-like superfamily/Ribonuclease H"/>
    <property type="match status" value="1"/>
</dbReference>
<dbReference type="InterPro" id="IPR036397">
    <property type="entry name" value="RNaseH_sf"/>
</dbReference>
<proteinExistence type="predicted"/>
<name>A0A8H7VCG0_9FUNG</name>
<keyword evidence="2" id="KW-1185">Reference proteome</keyword>
<sequence>MTRTLPYDVQDSTKTLLLRNTFKRVFGGSPNIYWWKINLNGLRGAQEYLRSTNISMLFSGAEKLHNGMGFKAKRKNKTNFVSAANKKLRLAWARKHRQLTVFDWHKWVFSGKTRVNIGGSDSESFYWSDVPGTNQPHKVRSQVQGSGDGFMLWGCISGDGPGYSTAIIDGTINSNETHLGDFKSHFDAYPNRPATE</sequence>